<dbReference type="Proteomes" id="UP000198431">
    <property type="component" value="Unassembled WGS sequence"/>
</dbReference>
<feature type="transmembrane region" description="Helical" evidence="1">
    <location>
        <begin position="6"/>
        <end position="29"/>
    </location>
</feature>
<keyword evidence="1" id="KW-1133">Transmembrane helix</keyword>
<evidence type="ECO:0000256" key="1">
    <source>
        <dbReference type="SAM" id="Phobius"/>
    </source>
</evidence>
<name>A0AB36P0B6_9FLAO</name>
<evidence type="ECO:0008006" key="6">
    <source>
        <dbReference type="Google" id="ProtNLM"/>
    </source>
</evidence>
<sequence>MKVIKWLAILSFTSISIVVLYWVGFALLFSYGAGGPKRIEAYDFKTTEKNLRKELTTICSNSNYLSYKDTIDDNGFTKTLVTIQITEESNKTVYDLRLWNMGSDEITSFYLYYINSRSSDYFGWFSFEKYKKVKLFEKEIIEPLSKKFERVE</sequence>
<dbReference type="Proteomes" id="UP000184216">
    <property type="component" value="Unassembled WGS sequence"/>
</dbReference>
<reference evidence="3 4" key="2">
    <citation type="submission" date="2016-11" db="EMBL/GenBank/DDBJ databases">
        <authorList>
            <person name="Varghese N."/>
            <person name="Submissions S."/>
        </authorList>
    </citation>
    <scope>NUCLEOTIDE SEQUENCE [LARGE SCALE GENOMIC DNA]</scope>
    <source>
        <strain evidence="3 4">DSM 6368</strain>
    </source>
</reference>
<keyword evidence="1" id="KW-0472">Membrane</keyword>
<dbReference type="EMBL" id="MUHB01000009">
    <property type="protein sequence ID" value="OXB04647.1"/>
    <property type="molecule type" value="Genomic_DNA"/>
</dbReference>
<evidence type="ECO:0000313" key="5">
    <source>
        <dbReference type="Proteomes" id="UP000198431"/>
    </source>
</evidence>
<keyword evidence="1" id="KW-0812">Transmembrane</keyword>
<evidence type="ECO:0000313" key="3">
    <source>
        <dbReference type="EMBL" id="SHL25342.1"/>
    </source>
</evidence>
<evidence type="ECO:0000313" key="2">
    <source>
        <dbReference type="EMBL" id="OXB04647.1"/>
    </source>
</evidence>
<comment type="caution">
    <text evidence="2">The sequence shown here is derived from an EMBL/GenBank/DDBJ whole genome shotgun (WGS) entry which is preliminary data.</text>
</comment>
<keyword evidence="4" id="KW-1185">Reference proteome</keyword>
<reference evidence="2 5" key="1">
    <citation type="submission" date="2016-11" db="EMBL/GenBank/DDBJ databases">
        <title>Whole genomes of Flavobacteriaceae.</title>
        <authorList>
            <person name="Stine C."/>
            <person name="Li C."/>
            <person name="Tadesse D."/>
        </authorList>
    </citation>
    <scope>NUCLEOTIDE SEQUENCE [LARGE SCALE GENOMIC DNA]</scope>
    <source>
        <strain evidence="2 5">ATCC 19366</strain>
    </source>
</reference>
<proteinExistence type="predicted"/>
<accession>A0AB36P0B6</accession>
<dbReference type="AlphaFoldDB" id="A0AB36P0B6"/>
<gene>
    <name evidence="2" type="ORF">B0A72_11750</name>
    <name evidence="3" type="ORF">SAMN05444387_0144</name>
</gene>
<organism evidence="2 5">
    <name type="scientific">Flavobacterium pectinovorum</name>
    <dbReference type="NCBI Taxonomy" id="29533"/>
    <lineage>
        <taxon>Bacteria</taxon>
        <taxon>Pseudomonadati</taxon>
        <taxon>Bacteroidota</taxon>
        <taxon>Flavobacteriia</taxon>
        <taxon>Flavobacteriales</taxon>
        <taxon>Flavobacteriaceae</taxon>
        <taxon>Flavobacterium</taxon>
    </lineage>
</organism>
<protein>
    <recommendedName>
        <fullName evidence="6">DUF4359 domain-containing protein</fullName>
    </recommendedName>
</protein>
<dbReference type="RefSeq" id="WP_073392982.1">
    <property type="nucleotide sequence ID" value="NZ_CP130042.1"/>
</dbReference>
<dbReference type="EMBL" id="FRBX01000001">
    <property type="protein sequence ID" value="SHL25342.1"/>
    <property type="molecule type" value="Genomic_DNA"/>
</dbReference>
<evidence type="ECO:0000313" key="4">
    <source>
        <dbReference type="Proteomes" id="UP000184216"/>
    </source>
</evidence>